<dbReference type="STRING" id="39482.ERS852491_00326"/>
<evidence type="ECO:0000259" key="5">
    <source>
        <dbReference type="Pfam" id="PF01343"/>
    </source>
</evidence>
<keyword evidence="2 6" id="KW-0645">Protease</keyword>
<gene>
    <name evidence="6" type="primary">sppA</name>
    <name evidence="6" type="ORF">ERS852491_00326</name>
</gene>
<name>A0A173Z802_9FIRM</name>
<dbReference type="CDD" id="cd07023">
    <property type="entry name" value="S49_Sppa_N_C"/>
    <property type="match status" value="1"/>
</dbReference>
<dbReference type="RefSeq" id="WP_055150330.1">
    <property type="nucleotide sequence ID" value="NZ_CYZU01000002.1"/>
</dbReference>
<proteinExistence type="inferred from homology"/>
<dbReference type="OrthoDB" id="9764363at2"/>
<dbReference type="InterPro" id="IPR047272">
    <property type="entry name" value="S49_SppA_C"/>
</dbReference>
<accession>A0A173Z802</accession>
<sequence>MKKKNHTAEIIIAVVIAAILIVAVFARLVVRTLFYTADPSVQESSEWVLTGGNMSITLPTEPYVGIVSVYGTIEPQARTGMFDQPQSYQHQALMDYIDAMMYDSNNSGILLDVDSPGGTTYEGVELYDKIAEYKDTTGRPVWTYMNHYGASAAYYIAAPSDRIGANKGTLTGSIGVIMSGYDLSGLYEKLGIKYYSVTTGDNKDMSSPDEEQLEIYRDIIEEEYDRFVGAVAQGRGMPEKAVRELADGRPYSAQQALDNGLIDEITTFEDLAVEMQYEVGNTTFYQPDMKETALASLFGRAEDILPKSDMQVLSSLTEKYGSGVLMSYAGQTVPE</sequence>
<evidence type="ECO:0000256" key="4">
    <source>
        <dbReference type="ARBA" id="ARBA00022825"/>
    </source>
</evidence>
<feature type="domain" description="Peptidase S49" evidence="5">
    <location>
        <begin position="137"/>
        <end position="278"/>
    </location>
</feature>
<dbReference type="Pfam" id="PF01343">
    <property type="entry name" value="Peptidase_S49"/>
    <property type="match status" value="1"/>
</dbReference>
<keyword evidence="3 6" id="KW-0378">Hydrolase</keyword>
<comment type="similarity">
    <text evidence="1">Belongs to the peptidase S49 family.</text>
</comment>
<dbReference type="EC" id="3.4.21.-" evidence="6"/>
<evidence type="ECO:0000256" key="1">
    <source>
        <dbReference type="ARBA" id="ARBA00008683"/>
    </source>
</evidence>
<evidence type="ECO:0000256" key="3">
    <source>
        <dbReference type="ARBA" id="ARBA00022801"/>
    </source>
</evidence>
<dbReference type="NCBIfam" id="TIGR00706">
    <property type="entry name" value="SppA_dom"/>
    <property type="match status" value="1"/>
</dbReference>
<dbReference type="AlphaFoldDB" id="A0A173Z802"/>
<evidence type="ECO:0000313" key="7">
    <source>
        <dbReference type="Proteomes" id="UP000095544"/>
    </source>
</evidence>
<evidence type="ECO:0000256" key="2">
    <source>
        <dbReference type="ARBA" id="ARBA00022670"/>
    </source>
</evidence>
<dbReference type="InterPro" id="IPR029045">
    <property type="entry name" value="ClpP/crotonase-like_dom_sf"/>
</dbReference>
<protein>
    <submittedName>
        <fullName evidence="6">Protease 4</fullName>
        <ecNumber evidence="6">3.4.21.-</ecNumber>
    </submittedName>
</protein>
<keyword evidence="4" id="KW-0720">Serine protease</keyword>
<dbReference type="InterPro" id="IPR004635">
    <property type="entry name" value="Pept_S49_SppA"/>
</dbReference>
<organism evidence="6 7">
    <name type="scientific">Faecalicatena contorta</name>
    <dbReference type="NCBI Taxonomy" id="39482"/>
    <lineage>
        <taxon>Bacteria</taxon>
        <taxon>Bacillati</taxon>
        <taxon>Bacillota</taxon>
        <taxon>Clostridia</taxon>
        <taxon>Lachnospirales</taxon>
        <taxon>Lachnospiraceae</taxon>
        <taxon>Faecalicatena</taxon>
    </lineage>
</organism>
<dbReference type="Proteomes" id="UP000095544">
    <property type="component" value="Unassembled WGS sequence"/>
</dbReference>
<reference evidence="6 7" key="1">
    <citation type="submission" date="2015-09" db="EMBL/GenBank/DDBJ databases">
        <authorList>
            <consortium name="Pathogen Informatics"/>
        </authorList>
    </citation>
    <scope>NUCLEOTIDE SEQUENCE [LARGE SCALE GENOMIC DNA]</scope>
    <source>
        <strain evidence="6 7">2789STDY5834876</strain>
    </source>
</reference>
<dbReference type="Gene3D" id="3.90.226.10">
    <property type="entry name" value="2-enoyl-CoA Hydratase, Chain A, domain 1"/>
    <property type="match status" value="2"/>
</dbReference>
<dbReference type="SUPFAM" id="SSF52096">
    <property type="entry name" value="ClpP/crotonase"/>
    <property type="match status" value="1"/>
</dbReference>
<dbReference type="InterPro" id="IPR002142">
    <property type="entry name" value="Peptidase_S49"/>
</dbReference>
<dbReference type="PANTHER" id="PTHR42987">
    <property type="entry name" value="PEPTIDASE S49"/>
    <property type="match status" value="1"/>
</dbReference>
<evidence type="ECO:0000313" key="6">
    <source>
        <dbReference type="EMBL" id="CUN71809.1"/>
    </source>
</evidence>
<dbReference type="EMBL" id="CYZU01000002">
    <property type="protein sequence ID" value="CUN71809.1"/>
    <property type="molecule type" value="Genomic_DNA"/>
</dbReference>
<dbReference type="GO" id="GO:0008236">
    <property type="term" value="F:serine-type peptidase activity"/>
    <property type="evidence" value="ECO:0007669"/>
    <property type="project" value="UniProtKB-KW"/>
</dbReference>
<dbReference type="PANTHER" id="PTHR42987:SF7">
    <property type="entry name" value="SIGNAL PEPTIDE PEPTIDASE SPPA-RELATED"/>
    <property type="match status" value="1"/>
</dbReference>
<dbReference type="GO" id="GO:0006508">
    <property type="term" value="P:proteolysis"/>
    <property type="evidence" value="ECO:0007669"/>
    <property type="project" value="UniProtKB-KW"/>
</dbReference>